<evidence type="ECO:0000256" key="3">
    <source>
        <dbReference type="ARBA" id="ARBA00004613"/>
    </source>
</evidence>
<dbReference type="Pfam" id="PF03211">
    <property type="entry name" value="Pectate_lyase"/>
    <property type="match status" value="1"/>
</dbReference>
<proteinExistence type="inferred from homology"/>
<evidence type="ECO:0000313" key="12">
    <source>
        <dbReference type="EMBL" id="PSR75234.1"/>
    </source>
</evidence>
<gene>
    <name evidence="12" type="ORF">BD289DRAFT_342005</name>
</gene>
<dbReference type="GO" id="GO:0030570">
    <property type="term" value="F:pectate lyase activity"/>
    <property type="evidence" value="ECO:0007669"/>
    <property type="project" value="UniProtKB-UniRule"/>
</dbReference>
<dbReference type="Proteomes" id="UP000241462">
    <property type="component" value="Unassembled WGS sequence"/>
</dbReference>
<evidence type="ECO:0000256" key="9">
    <source>
        <dbReference type="ARBA" id="ARBA00025679"/>
    </source>
</evidence>
<dbReference type="EMBL" id="KZ678784">
    <property type="protein sequence ID" value="PSR75234.1"/>
    <property type="molecule type" value="Genomic_DNA"/>
</dbReference>
<evidence type="ECO:0000256" key="8">
    <source>
        <dbReference type="ARBA" id="ARBA00023239"/>
    </source>
</evidence>
<accession>A0A2T2ZSL1</accession>
<evidence type="ECO:0000313" key="13">
    <source>
        <dbReference type="Proteomes" id="UP000241462"/>
    </source>
</evidence>
<comment type="catalytic activity">
    <reaction evidence="1 10">
        <text>Eliminative cleavage of (1-&gt;4)-alpha-D-galacturonan to give oligosaccharides with 4-deoxy-alpha-D-galact-4-enuronosyl groups at their non-reducing ends.</text>
        <dbReference type="EC" id="4.2.2.2"/>
    </reaction>
</comment>
<keyword evidence="6" id="KW-0732">Signal</keyword>
<dbReference type="OrthoDB" id="441042at2759"/>
<dbReference type="Gene3D" id="2.160.20.10">
    <property type="entry name" value="Single-stranded right-handed beta-helix, Pectin lyase-like"/>
    <property type="match status" value="1"/>
</dbReference>
<dbReference type="InterPro" id="IPR012334">
    <property type="entry name" value="Pectin_lyas_fold"/>
</dbReference>
<dbReference type="InterPro" id="IPR011050">
    <property type="entry name" value="Pectin_lyase_fold/virulence"/>
</dbReference>
<dbReference type="AlphaFoldDB" id="A0A2T2ZSL1"/>
<evidence type="ECO:0000256" key="4">
    <source>
        <dbReference type="ARBA" id="ARBA00006463"/>
    </source>
</evidence>
<dbReference type="InterPro" id="IPR004898">
    <property type="entry name" value="Pectate_lyase_PlyH/PlyE-like"/>
</dbReference>
<evidence type="ECO:0000256" key="10">
    <source>
        <dbReference type="RuleBase" id="RU367009"/>
    </source>
</evidence>
<dbReference type="InParanoid" id="A0A2T2ZSL1"/>
<dbReference type="PANTHER" id="PTHR33407">
    <property type="entry name" value="PECTATE LYASE F-RELATED"/>
    <property type="match status" value="1"/>
</dbReference>
<evidence type="ECO:0000256" key="7">
    <source>
        <dbReference type="ARBA" id="ARBA00022837"/>
    </source>
</evidence>
<comment type="cofactor">
    <cofactor evidence="2 10">
        <name>Ca(2+)</name>
        <dbReference type="ChEBI" id="CHEBI:29108"/>
    </cofactor>
</comment>
<dbReference type="STRING" id="2025994.A0A2T2ZSL1"/>
<dbReference type="PANTHER" id="PTHR33407:SF9">
    <property type="entry name" value="PECTATE LYASE F-RELATED"/>
    <property type="match status" value="1"/>
</dbReference>
<comment type="function">
    <text evidence="9 10">Pectinolytic enzyme consist of four classes of enzymes: pectin lyase, polygalacturonase, pectin methylesterase and rhamnogalacturonase. Among pectinolytic enzymes, pectin lyase is the most important in depolymerization of pectin, since it cleaves internal glycosidic bonds of highly methylated pectins. Favors pectate, the anion, over pectin, the methyl ester.</text>
</comment>
<evidence type="ECO:0000256" key="11">
    <source>
        <dbReference type="SAM" id="MobiDB-lite"/>
    </source>
</evidence>
<dbReference type="SUPFAM" id="SSF51126">
    <property type="entry name" value="Pectin lyase-like"/>
    <property type="match status" value="1"/>
</dbReference>
<feature type="region of interest" description="Disordered" evidence="11">
    <location>
        <begin position="1"/>
        <end position="26"/>
    </location>
</feature>
<organism evidence="12 13">
    <name type="scientific">Coniella lustricola</name>
    <dbReference type="NCBI Taxonomy" id="2025994"/>
    <lineage>
        <taxon>Eukaryota</taxon>
        <taxon>Fungi</taxon>
        <taxon>Dikarya</taxon>
        <taxon>Ascomycota</taxon>
        <taxon>Pezizomycotina</taxon>
        <taxon>Sordariomycetes</taxon>
        <taxon>Sordariomycetidae</taxon>
        <taxon>Diaporthales</taxon>
        <taxon>Schizoparmaceae</taxon>
        <taxon>Coniella</taxon>
    </lineage>
</organism>
<keyword evidence="8 10" id="KW-0456">Lyase</keyword>
<reference evidence="12 13" key="1">
    <citation type="journal article" date="2018" name="Mycol. Prog.">
        <title>Coniella lustricola, a new species from submerged detritus.</title>
        <authorList>
            <person name="Raudabaugh D.B."/>
            <person name="Iturriaga T."/>
            <person name="Carver A."/>
            <person name="Mondo S."/>
            <person name="Pangilinan J."/>
            <person name="Lipzen A."/>
            <person name="He G."/>
            <person name="Amirebrahimi M."/>
            <person name="Grigoriev I.V."/>
            <person name="Miller A.N."/>
        </authorList>
    </citation>
    <scope>NUCLEOTIDE SEQUENCE [LARGE SCALE GENOMIC DNA]</scope>
    <source>
        <strain evidence="12 13">B22-T-1</strain>
    </source>
</reference>
<dbReference type="GO" id="GO:0045490">
    <property type="term" value="P:pectin catabolic process"/>
    <property type="evidence" value="ECO:0007669"/>
    <property type="project" value="TreeGrafter"/>
</dbReference>
<dbReference type="EC" id="4.2.2.2" evidence="10"/>
<feature type="non-terminal residue" evidence="12">
    <location>
        <position position="241"/>
    </location>
</feature>
<evidence type="ECO:0000256" key="6">
    <source>
        <dbReference type="ARBA" id="ARBA00022729"/>
    </source>
</evidence>
<sequence length="241" mass="24450">ASSQTTGSGSSGSSSSGGSLPQSSGTSALSAVQTIAAGESFDGGMVMYDRGVDCTGQEEGGDSDAVFEIEAGGSLSNVIIGPNQIEGIHCFGACTLTNVWWSAVCEDAFTVKEQDAGDTTTISGGGAFGAEDKVIQHNGAGTVAIEDFTVSDFGKLYRSCGNCDSMYERHVTITGVTASSGKLLAGVNENYGDTATITSTTATDMDAICATYEGNDTGEEPTENSEGADGTTCIYDEADFA</sequence>
<dbReference type="GO" id="GO:0005576">
    <property type="term" value="C:extracellular region"/>
    <property type="evidence" value="ECO:0007669"/>
    <property type="project" value="UniProtKB-SubCell"/>
</dbReference>
<comment type="similarity">
    <text evidence="4 10">Belongs to the polysaccharide lyase 3 family.</text>
</comment>
<evidence type="ECO:0000256" key="1">
    <source>
        <dbReference type="ARBA" id="ARBA00000695"/>
    </source>
</evidence>
<keyword evidence="13" id="KW-1185">Reference proteome</keyword>
<name>A0A2T2ZSL1_9PEZI</name>
<evidence type="ECO:0000256" key="5">
    <source>
        <dbReference type="ARBA" id="ARBA00022525"/>
    </source>
</evidence>
<keyword evidence="5 10" id="KW-0964">Secreted</keyword>
<evidence type="ECO:0000256" key="2">
    <source>
        <dbReference type="ARBA" id="ARBA00001913"/>
    </source>
</evidence>
<feature type="non-terminal residue" evidence="12">
    <location>
        <position position="1"/>
    </location>
</feature>
<keyword evidence="7 10" id="KW-0106">Calcium</keyword>
<comment type="subcellular location">
    <subcellularLocation>
        <location evidence="3 10">Secreted</location>
    </subcellularLocation>
</comment>
<protein>
    <recommendedName>
        <fullName evidence="10">Pectate lyase</fullName>
        <ecNumber evidence="10">4.2.2.2</ecNumber>
    </recommendedName>
</protein>